<feature type="domain" description="Major facilitator superfamily (MFS) profile" evidence="7">
    <location>
        <begin position="40"/>
        <end position="482"/>
    </location>
</feature>
<dbReference type="OrthoDB" id="6133115at2759"/>
<evidence type="ECO:0000313" key="8">
    <source>
        <dbReference type="EMBL" id="KAF7549509.1"/>
    </source>
</evidence>
<evidence type="ECO:0000256" key="1">
    <source>
        <dbReference type="ARBA" id="ARBA00004141"/>
    </source>
</evidence>
<keyword evidence="4 6" id="KW-1133">Transmembrane helix</keyword>
<feature type="transmembrane region" description="Helical" evidence="6">
    <location>
        <begin position="206"/>
        <end position="225"/>
    </location>
</feature>
<evidence type="ECO:0000256" key="5">
    <source>
        <dbReference type="ARBA" id="ARBA00023136"/>
    </source>
</evidence>
<dbReference type="InterPro" id="IPR020846">
    <property type="entry name" value="MFS_dom"/>
</dbReference>
<evidence type="ECO:0000256" key="6">
    <source>
        <dbReference type="SAM" id="Phobius"/>
    </source>
</evidence>
<name>A0A9P5HAF0_9HYPO</name>
<dbReference type="GO" id="GO:0016020">
    <property type="term" value="C:membrane"/>
    <property type="evidence" value="ECO:0007669"/>
    <property type="project" value="UniProtKB-SubCell"/>
</dbReference>
<dbReference type="InterPro" id="IPR005828">
    <property type="entry name" value="MFS_sugar_transport-like"/>
</dbReference>
<sequence length="523" mass="58063">MDPRSKAQQLAGQSEVIRLLKADTVPWYKKPNLRLLYFCLIPAALGVEMTTGYDGSVINGLQAVATWQSSKNRALDFNAPKGALLGVLNASYNLGGLITLPVVPYVNDRFGRKHSITFGSVILIIGVILQSSSQNVGMFIASRFILGTGIPFAVSGASQLLAELTHPRERSVITSLFNTSWFVGSIMAAGITLGTHTMPNDWGWRIPSILQAAPSILQLIFIWFVPESPRWLISRDRSEEAFDILVKYHGEGDRNSAFVNAEFNEISAQLKMEIENSKSRWIELLQSPGNRKRTLIALCVGIFSQWSGNGLVSYYLAKVLTTVGVTDKRTQNIINLSLSCWFWLCATGCAFLTPFLPRRTQYLTAFVGMTIVFSIWTGVSATYVQTPTHAAGTAVVAMIFLYNSMYSIMQPLTYTYVTEIFPFVHRAKGVAVLQFFTRGSTAFNAFVNPIGMDALEWKFYLVYVVWLVVETTIIYFLYPETKGPTLEEIAYIFDGPEAAHGKTGNDEEQNVSHVDIKLDVKSG</sequence>
<dbReference type="PANTHER" id="PTHR48022">
    <property type="entry name" value="PLASTIDIC GLUCOSE TRANSPORTER 4"/>
    <property type="match status" value="1"/>
</dbReference>
<dbReference type="Proteomes" id="UP000722485">
    <property type="component" value="Unassembled WGS sequence"/>
</dbReference>
<feature type="transmembrane region" description="Helical" evidence="6">
    <location>
        <begin position="336"/>
        <end position="356"/>
    </location>
</feature>
<dbReference type="FunFam" id="1.20.1250.20:FF:000117">
    <property type="entry name" value="MFS hexose transporter"/>
    <property type="match status" value="1"/>
</dbReference>
<dbReference type="GO" id="GO:0005351">
    <property type="term" value="F:carbohydrate:proton symporter activity"/>
    <property type="evidence" value="ECO:0007669"/>
    <property type="project" value="TreeGrafter"/>
</dbReference>
<feature type="transmembrane region" description="Helical" evidence="6">
    <location>
        <begin position="173"/>
        <end position="194"/>
    </location>
</feature>
<gene>
    <name evidence="8" type="ORF">G7Z17_g6333</name>
</gene>
<organism evidence="8 9">
    <name type="scientific">Cylindrodendrum hubeiense</name>
    <dbReference type="NCBI Taxonomy" id="595255"/>
    <lineage>
        <taxon>Eukaryota</taxon>
        <taxon>Fungi</taxon>
        <taxon>Dikarya</taxon>
        <taxon>Ascomycota</taxon>
        <taxon>Pezizomycotina</taxon>
        <taxon>Sordariomycetes</taxon>
        <taxon>Hypocreomycetidae</taxon>
        <taxon>Hypocreales</taxon>
        <taxon>Nectriaceae</taxon>
        <taxon>Cylindrodendrum</taxon>
    </lineage>
</organism>
<comment type="caution">
    <text evidence="8">The sequence shown here is derived from an EMBL/GenBank/DDBJ whole genome shotgun (WGS) entry which is preliminary data.</text>
</comment>
<evidence type="ECO:0000256" key="4">
    <source>
        <dbReference type="ARBA" id="ARBA00022989"/>
    </source>
</evidence>
<reference evidence="8" key="1">
    <citation type="submission" date="2020-03" db="EMBL/GenBank/DDBJ databases">
        <title>Draft Genome Sequence of Cylindrodendrum hubeiense.</title>
        <authorList>
            <person name="Buettner E."/>
            <person name="Kellner H."/>
        </authorList>
    </citation>
    <scope>NUCLEOTIDE SEQUENCE</scope>
    <source>
        <strain evidence="8">IHI 201604</strain>
    </source>
</reference>
<dbReference type="Pfam" id="PF00083">
    <property type="entry name" value="Sugar_tr"/>
    <property type="match status" value="1"/>
</dbReference>
<keyword evidence="3 6" id="KW-0812">Transmembrane</keyword>
<feature type="transmembrane region" description="Helical" evidence="6">
    <location>
        <begin position="139"/>
        <end position="161"/>
    </location>
</feature>
<feature type="transmembrane region" description="Helical" evidence="6">
    <location>
        <begin position="390"/>
        <end position="409"/>
    </location>
</feature>
<dbReference type="EMBL" id="JAANBB010000120">
    <property type="protein sequence ID" value="KAF7549509.1"/>
    <property type="molecule type" value="Genomic_DNA"/>
</dbReference>
<dbReference type="Gene3D" id="1.20.1250.20">
    <property type="entry name" value="MFS general substrate transporter like domains"/>
    <property type="match status" value="1"/>
</dbReference>
<feature type="transmembrane region" description="Helical" evidence="6">
    <location>
        <begin position="459"/>
        <end position="478"/>
    </location>
</feature>
<evidence type="ECO:0000256" key="3">
    <source>
        <dbReference type="ARBA" id="ARBA00022692"/>
    </source>
</evidence>
<feature type="transmembrane region" description="Helical" evidence="6">
    <location>
        <begin position="83"/>
        <end position="103"/>
    </location>
</feature>
<evidence type="ECO:0000259" key="7">
    <source>
        <dbReference type="PROSITE" id="PS50850"/>
    </source>
</evidence>
<dbReference type="PROSITE" id="PS50850">
    <property type="entry name" value="MFS"/>
    <property type="match status" value="1"/>
</dbReference>
<comment type="subcellular location">
    <subcellularLocation>
        <location evidence="1">Membrane</location>
        <topology evidence="1">Multi-pass membrane protein</topology>
    </subcellularLocation>
</comment>
<feature type="transmembrane region" description="Helical" evidence="6">
    <location>
        <begin position="363"/>
        <end position="384"/>
    </location>
</feature>
<dbReference type="InterPro" id="IPR050360">
    <property type="entry name" value="MFS_Sugar_Transporters"/>
</dbReference>
<evidence type="ECO:0000313" key="9">
    <source>
        <dbReference type="Proteomes" id="UP000722485"/>
    </source>
</evidence>
<protein>
    <recommendedName>
        <fullName evidence="7">Major facilitator superfamily (MFS) profile domain-containing protein</fullName>
    </recommendedName>
</protein>
<accession>A0A9P5HAF0</accession>
<dbReference type="PANTHER" id="PTHR48022:SF29">
    <property type="entry name" value="SUGAR TRANSPORTER, PUTATIVE (AFU_ORTHOLOGUE AFUA_6G14500)-RELATED"/>
    <property type="match status" value="1"/>
</dbReference>
<feature type="transmembrane region" description="Helical" evidence="6">
    <location>
        <begin position="295"/>
        <end position="316"/>
    </location>
</feature>
<feature type="transmembrane region" description="Helical" evidence="6">
    <location>
        <begin position="115"/>
        <end position="133"/>
    </location>
</feature>
<keyword evidence="9" id="KW-1185">Reference proteome</keyword>
<proteinExistence type="inferred from homology"/>
<dbReference type="InterPro" id="IPR036259">
    <property type="entry name" value="MFS_trans_sf"/>
</dbReference>
<dbReference type="SUPFAM" id="SSF103473">
    <property type="entry name" value="MFS general substrate transporter"/>
    <property type="match status" value="1"/>
</dbReference>
<dbReference type="AlphaFoldDB" id="A0A9P5HAF0"/>
<evidence type="ECO:0000256" key="2">
    <source>
        <dbReference type="ARBA" id="ARBA00010992"/>
    </source>
</evidence>
<comment type="similarity">
    <text evidence="2">Belongs to the major facilitator superfamily. Sugar transporter (TC 2.A.1.1) family.</text>
</comment>
<keyword evidence="5 6" id="KW-0472">Membrane</keyword>